<evidence type="ECO:0000313" key="9">
    <source>
        <dbReference type="EMBL" id="MFD1201448.1"/>
    </source>
</evidence>
<dbReference type="EC" id="3.2.1.52" evidence="3"/>
<dbReference type="Gene3D" id="3.20.20.300">
    <property type="entry name" value="Glycoside hydrolase, family 3, N-terminal domain"/>
    <property type="match status" value="1"/>
</dbReference>
<feature type="signal peptide" evidence="7">
    <location>
        <begin position="1"/>
        <end position="40"/>
    </location>
</feature>
<evidence type="ECO:0000256" key="5">
    <source>
        <dbReference type="ARBA" id="ARBA00023295"/>
    </source>
</evidence>
<organism evidence="9 10">
    <name type="scientific">Leucobacter albus</name>
    <dbReference type="NCBI Taxonomy" id="272210"/>
    <lineage>
        <taxon>Bacteria</taxon>
        <taxon>Bacillati</taxon>
        <taxon>Actinomycetota</taxon>
        <taxon>Actinomycetes</taxon>
        <taxon>Micrococcales</taxon>
        <taxon>Microbacteriaceae</taxon>
        <taxon>Leucobacter</taxon>
    </lineage>
</organism>
<feature type="chain" id="PRO_5045968672" description="beta-N-acetylhexosaminidase" evidence="7">
    <location>
        <begin position="41"/>
        <end position="406"/>
    </location>
</feature>
<evidence type="ECO:0000256" key="4">
    <source>
        <dbReference type="ARBA" id="ARBA00022801"/>
    </source>
</evidence>
<dbReference type="EMBL" id="JBHTLY010000002">
    <property type="protein sequence ID" value="MFD1201448.1"/>
    <property type="molecule type" value="Genomic_DNA"/>
</dbReference>
<keyword evidence="10" id="KW-1185">Reference proteome</keyword>
<dbReference type="InterPro" id="IPR036962">
    <property type="entry name" value="Glyco_hydro_3_N_sf"/>
</dbReference>
<evidence type="ECO:0000256" key="2">
    <source>
        <dbReference type="ARBA" id="ARBA00005336"/>
    </source>
</evidence>
<dbReference type="PANTHER" id="PTHR30480:SF13">
    <property type="entry name" value="BETA-HEXOSAMINIDASE"/>
    <property type="match status" value="1"/>
</dbReference>
<keyword evidence="4 9" id="KW-0378">Hydrolase</keyword>
<dbReference type="InterPro" id="IPR017853">
    <property type="entry name" value="GH"/>
</dbReference>
<keyword evidence="5" id="KW-0326">Glycosidase</keyword>
<sequence>MQTHRQRTGFAGRAGRRGGFACGLGRALLGCAAIATTALAGCAPEPSPTPQPTHDTQPAPKPPTAAEQRHARATEWVAAASTRELAGAVIMASVPTTDPGQLRELMAGTGIGGFILMGANVPGTAEELAGLTAQLTVDPELPPLVGIDEEGGLVTRLPWDTLAGADTLRSEPPEATLAAFSERAALLSASGVNVNFGVVADVTSAEWSFIYQRTLGATGAEAAPRVAAAVAGERGVVASTLKHFPGHGATDDDSHSGIPRTDLSLDAWRANDKLPFAAGIDAGAELLMFGHLSYPSLSLAPASLAPEWYALARDELGFDGVAVTDDLGMLRASGVPEYQDATATTVAALAAGADLALTVIGMDAPGVAALVDGVTAAAEAGTLPDARLREAATRVTELRLELAEAR</sequence>
<dbReference type="InterPro" id="IPR001764">
    <property type="entry name" value="Glyco_hydro_3_N"/>
</dbReference>
<dbReference type="RefSeq" id="WP_343958213.1">
    <property type="nucleotide sequence ID" value="NZ_BAAAKZ010000002.1"/>
</dbReference>
<reference evidence="10" key="1">
    <citation type="journal article" date="2019" name="Int. J. Syst. Evol. Microbiol.">
        <title>The Global Catalogue of Microorganisms (GCM) 10K type strain sequencing project: providing services to taxonomists for standard genome sequencing and annotation.</title>
        <authorList>
            <consortium name="The Broad Institute Genomics Platform"/>
            <consortium name="The Broad Institute Genome Sequencing Center for Infectious Disease"/>
            <person name="Wu L."/>
            <person name="Ma J."/>
        </authorList>
    </citation>
    <scope>NUCLEOTIDE SEQUENCE [LARGE SCALE GENOMIC DNA]</scope>
    <source>
        <strain evidence="10">CCUG 50213</strain>
    </source>
</reference>
<evidence type="ECO:0000256" key="7">
    <source>
        <dbReference type="SAM" id="SignalP"/>
    </source>
</evidence>
<dbReference type="Pfam" id="PF00933">
    <property type="entry name" value="Glyco_hydro_3"/>
    <property type="match status" value="1"/>
</dbReference>
<dbReference type="GO" id="GO:0016787">
    <property type="term" value="F:hydrolase activity"/>
    <property type="evidence" value="ECO:0007669"/>
    <property type="project" value="UniProtKB-KW"/>
</dbReference>
<comment type="caution">
    <text evidence="9">The sequence shown here is derived from an EMBL/GenBank/DDBJ whole genome shotgun (WGS) entry which is preliminary data.</text>
</comment>
<dbReference type="Proteomes" id="UP001597181">
    <property type="component" value="Unassembled WGS sequence"/>
</dbReference>
<evidence type="ECO:0000256" key="6">
    <source>
        <dbReference type="SAM" id="MobiDB-lite"/>
    </source>
</evidence>
<dbReference type="SUPFAM" id="SSF51445">
    <property type="entry name" value="(Trans)glycosidases"/>
    <property type="match status" value="1"/>
</dbReference>
<evidence type="ECO:0000259" key="8">
    <source>
        <dbReference type="Pfam" id="PF00933"/>
    </source>
</evidence>
<gene>
    <name evidence="9" type="ORF">ACFQ3U_06035</name>
</gene>
<dbReference type="InterPro" id="IPR050226">
    <property type="entry name" value="NagZ_Beta-hexosaminidase"/>
</dbReference>
<feature type="region of interest" description="Disordered" evidence="6">
    <location>
        <begin position="43"/>
        <end position="69"/>
    </location>
</feature>
<proteinExistence type="inferred from homology"/>
<evidence type="ECO:0000256" key="3">
    <source>
        <dbReference type="ARBA" id="ARBA00012663"/>
    </source>
</evidence>
<feature type="domain" description="Glycoside hydrolase family 3 N-terminal" evidence="8">
    <location>
        <begin position="100"/>
        <end position="397"/>
    </location>
</feature>
<evidence type="ECO:0000256" key="1">
    <source>
        <dbReference type="ARBA" id="ARBA00001231"/>
    </source>
</evidence>
<protein>
    <recommendedName>
        <fullName evidence="3">beta-N-acetylhexosaminidase</fullName>
        <ecNumber evidence="3">3.2.1.52</ecNumber>
    </recommendedName>
</protein>
<dbReference type="PANTHER" id="PTHR30480">
    <property type="entry name" value="BETA-HEXOSAMINIDASE-RELATED"/>
    <property type="match status" value="1"/>
</dbReference>
<evidence type="ECO:0000313" key="10">
    <source>
        <dbReference type="Proteomes" id="UP001597181"/>
    </source>
</evidence>
<comment type="catalytic activity">
    <reaction evidence="1">
        <text>Hydrolysis of terminal non-reducing N-acetyl-D-hexosamine residues in N-acetyl-beta-D-hexosaminides.</text>
        <dbReference type="EC" id="3.2.1.52"/>
    </reaction>
</comment>
<name>A0ABW3TLX0_9MICO</name>
<keyword evidence="7" id="KW-0732">Signal</keyword>
<comment type="similarity">
    <text evidence="2">Belongs to the glycosyl hydrolase 3 family.</text>
</comment>
<accession>A0ABW3TLX0</accession>